<organism evidence="6 7">
    <name type="scientific">Paraglomus brasilianum</name>
    <dbReference type="NCBI Taxonomy" id="144538"/>
    <lineage>
        <taxon>Eukaryota</taxon>
        <taxon>Fungi</taxon>
        <taxon>Fungi incertae sedis</taxon>
        <taxon>Mucoromycota</taxon>
        <taxon>Glomeromycotina</taxon>
        <taxon>Glomeromycetes</taxon>
        <taxon>Paraglomerales</taxon>
        <taxon>Paraglomeraceae</taxon>
        <taxon>Paraglomus</taxon>
    </lineage>
</organism>
<evidence type="ECO:0000256" key="2">
    <source>
        <dbReference type="ARBA" id="ARBA00007590"/>
    </source>
</evidence>
<evidence type="ECO:0000313" key="7">
    <source>
        <dbReference type="Proteomes" id="UP000789739"/>
    </source>
</evidence>
<name>A0A9N9DJQ0_9GLOM</name>
<proteinExistence type="inferred from homology"/>
<keyword evidence="5" id="KW-0472">Membrane</keyword>
<comment type="subcellular location">
    <subcellularLocation>
        <location evidence="1">Membrane</location>
    </subcellularLocation>
</comment>
<evidence type="ECO:0000256" key="3">
    <source>
        <dbReference type="ARBA" id="ARBA00022692"/>
    </source>
</evidence>
<dbReference type="OrthoDB" id="5620at2759"/>
<accession>A0A9N9DJQ0</accession>
<dbReference type="GO" id="GO:0016020">
    <property type="term" value="C:membrane"/>
    <property type="evidence" value="ECO:0007669"/>
    <property type="project" value="UniProtKB-SubCell"/>
</dbReference>
<dbReference type="InterPro" id="IPR005349">
    <property type="entry name" value="TMEM14"/>
</dbReference>
<evidence type="ECO:0000313" key="6">
    <source>
        <dbReference type="EMBL" id="CAG8641370.1"/>
    </source>
</evidence>
<evidence type="ECO:0000256" key="1">
    <source>
        <dbReference type="ARBA" id="ARBA00004370"/>
    </source>
</evidence>
<feature type="non-terminal residue" evidence="6">
    <location>
        <position position="76"/>
    </location>
</feature>
<dbReference type="EMBL" id="CAJVPI010002340">
    <property type="protein sequence ID" value="CAG8641370.1"/>
    <property type="molecule type" value="Genomic_DNA"/>
</dbReference>
<reference evidence="6" key="1">
    <citation type="submission" date="2021-06" db="EMBL/GenBank/DDBJ databases">
        <authorList>
            <person name="Kallberg Y."/>
            <person name="Tangrot J."/>
            <person name="Rosling A."/>
        </authorList>
    </citation>
    <scope>NUCLEOTIDE SEQUENCE</scope>
    <source>
        <strain evidence="6">BR232B</strain>
    </source>
</reference>
<dbReference type="PANTHER" id="PTHR12668">
    <property type="entry name" value="TRANSMEMBRANE PROTEIN 14, 15"/>
    <property type="match status" value="1"/>
</dbReference>
<dbReference type="AlphaFoldDB" id="A0A9N9DJQ0"/>
<keyword evidence="4" id="KW-1133">Transmembrane helix</keyword>
<dbReference type="PANTHER" id="PTHR12668:SF53">
    <property type="entry name" value="TMEM14 PROTEIN HOMOLOG YJR085C"/>
    <property type="match status" value="1"/>
</dbReference>
<evidence type="ECO:0000256" key="5">
    <source>
        <dbReference type="ARBA" id="ARBA00023136"/>
    </source>
</evidence>
<keyword evidence="7" id="KW-1185">Reference proteome</keyword>
<dbReference type="Proteomes" id="UP000789739">
    <property type="component" value="Unassembled WGS sequence"/>
</dbReference>
<dbReference type="Pfam" id="PF03647">
    <property type="entry name" value="Tmemb_14"/>
    <property type="match status" value="1"/>
</dbReference>
<gene>
    <name evidence="6" type="ORF">PBRASI_LOCUS9791</name>
</gene>
<dbReference type="Gene3D" id="1.10.10.1740">
    <property type="entry name" value="Transmembrane protein 14-like"/>
    <property type="match status" value="1"/>
</dbReference>
<comment type="similarity">
    <text evidence="2">Belongs to the TMEM14 family.</text>
</comment>
<sequence length="76" mass="7653">MSHHPSYTMAAICATGGIIGYAKARSVPSIVAGLGIGAAYAISGFRIKEGKDYGQEGALATSVILAGSMLPRAIKG</sequence>
<protein>
    <submittedName>
        <fullName evidence="6">6144_t:CDS:1</fullName>
    </submittedName>
</protein>
<dbReference type="InterPro" id="IPR044890">
    <property type="entry name" value="TMEM14_sf"/>
</dbReference>
<keyword evidence="3" id="KW-0812">Transmembrane</keyword>
<evidence type="ECO:0000256" key="4">
    <source>
        <dbReference type="ARBA" id="ARBA00022989"/>
    </source>
</evidence>
<comment type="caution">
    <text evidence="6">The sequence shown here is derived from an EMBL/GenBank/DDBJ whole genome shotgun (WGS) entry which is preliminary data.</text>
</comment>